<accession>A0A6J5BYF8</accession>
<dbReference type="Proteomes" id="UP000494205">
    <property type="component" value="Unassembled WGS sequence"/>
</dbReference>
<organism evidence="1 2">
    <name type="scientific">Paraburkholderia rhynchosiae</name>
    <dbReference type="NCBI Taxonomy" id="487049"/>
    <lineage>
        <taxon>Bacteria</taxon>
        <taxon>Pseudomonadati</taxon>
        <taxon>Pseudomonadota</taxon>
        <taxon>Betaproteobacteria</taxon>
        <taxon>Burkholderiales</taxon>
        <taxon>Burkholderiaceae</taxon>
        <taxon>Paraburkholderia</taxon>
    </lineage>
</organism>
<sequence>MMSALDTLLQLTAHPDPFRNAPDDLHAIQLQALRERFAQRRRQIRILDKRATDADVGELSNLHDAVPLLFADAVYKSYPDAFIEQGKWARLTAWLQTLTAQKIEGPNYTNVTNMDDWINELRRHGHYVMSSSGTSGKQSFIYQSGADRELAWRLMGQGIRWAASAMRDPSRRVPVFLLTPSSGSYTGTERMSRFAETIAIPGDIHYMSDVPQSADQTARMARMRRAIADGTAMPSDIATFQLESRARAELVQADFRRFIDLLLERRREPMFIMGMMGMLYQIVATARERGIPDGEFHPDTVISIGGGKKGANLPDDFQEQCARFFNFNAANFNDGYGMGEVSGFCPWFHAANAWAVPPWLVPLVLDATGEQLLNPPGGKGVVEGRLAIIDLLADGRWGGVISGDKVVMEFGHGIDGVRTPLIRDVVRYKDLPGGDDKLSCAGTIDGYVRGELGDMVEASRTA</sequence>
<dbReference type="RefSeq" id="WP_244201330.1">
    <property type="nucleotide sequence ID" value="NZ_CADIJZ010000021.1"/>
</dbReference>
<protein>
    <recommendedName>
        <fullName evidence="3">Acyl-protein synthetase LuxE domain-containing protein</fullName>
    </recommendedName>
</protein>
<dbReference type="AlphaFoldDB" id="A0A6J5BYF8"/>
<gene>
    <name evidence="1" type="ORF">LMG27174_05024</name>
</gene>
<evidence type="ECO:0000313" key="2">
    <source>
        <dbReference type="Proteomes" id="UP000494205"/>
    </source>
</evidence>
<reference evidence="1 2" key="1">
    <citation type="submission" date="2020-04" db="EMBL/GenBank/DDBJ databases">
        <authorList>
            <person name="De Canck E."/>
        </authorList>
    </citation>
    <scope>NUCLEOTIDE SEQUENCE [LARGE SCALE GENOMIC DNA]</scope>
    <source>
        <strain evidence="1 2">LMG 27174</strain>
    </source>
</reference>
<dbReference type="EMBL" id="CADIJZ010000021">
    <property type="protein sequence ID" value="CAB3721751.1"/>
    <property type="molecule type" value="Genomic_DNA"/>
</dbReference>
<evidence type="ECO:0008006" key="3">
    <source>
        <dbReference type="Google" id="ProtNLM"/>
    </source>
</evidence>
<evidence type="ECO:0000313" key="1">
    <source>
        <dbReference type="EMBL" id="CAB3721751.1"/>
    </source>
</evidence>
<name>A0A6J5BYF8_9BURK</name>
<proteinExistence type="predicted"/>